<evidence type="ECO:0000313" key="1">
    <source>
        <dbReference type="EMBL" id="KKM85475.1"/>
    </source>
</evidence>
<gene>
    <name evidence="1" type="ORF">LCGC14_1288680</name>
</gene>
<reference evidence="1" key="1">
    <citation type="journal article" date="2015" name="Nature">
        <title>Complex archaea that bridge the gap between prokaryotes and eukaryotes.</title>
        <authorList>
            <person name="Spang A."/>
            <person name="Saw J.H."/>
            <person name="Jorgensen S.L."/>
            <person name="Zaremba-Niedzwiedzka K."/>
            <person name="Martijn J."/>
            <person name="Lind A.E."/>
            <person name="van Eijk R."/>
            <person name="Schleper C."/>
            <person name="Guy L."/>
            <person name="Ettema T.J."/>
        </authorList>
    </citation>
    <scope>NUCLEOTIDE SEQUENCE</scope>
</reference>
<protein>
    <submittedName>
        <fullName evidence="1">Uncharacterized protein</fullName>
    </submittedName>
</protein>
<dbReference type="EMBL" id="LAZR01007405">
    <property type="protein sequence ID" value="KKM85475.1"/>
    <property type="molecule type" value="Genomic_DNA"/>
</dbReference>
<sequence length="193" mass="22744">MEKRLSEGEFRELIEVRLSRAGYFSCVLQYRSREAVAWYAALRIGEIITNYFKEKISEVVDIHLNLQIIKIVDKLNNLKKNDVLLLIVDDKYIEPLSQYLIGELLIKKKNLIFISKQENPLSRPFREITNIVIDVNTLSEKKLNCIIDINETGERKLQLTFPNRSLIENYHSLHRALLKQSIKRQVPEFEEEK</sequence>
<proteinExistence type="predicted"/>
<name>A0A0F9N9N8_9ZZZZ</name>
<organism evidence="1">
    <name type="scientific">marine sediment metagenome</name>
    <dbReference type="NCBI Taxonomy" id="412755"/>
    <lineage>
        <taxon>unclassified sequences</taxon>
        <taxon>metagenomes</taxon>
        <taxon>ecological metagenomes</taxon>
    </lineage>
</organism>
<accession>A0A0F9N9N8</accession>
<dbReference type="AlphaFoldDB" id="A0A0F9N9N8"/>
<comment type="caution">
    <text evidence="1">The sequence shown here is derived from an EMBL/GenBank/DDBJ whole genome shotgun (WGS) entry which is preliminary data.</text>
</comment>